<organism evidence="1 2">
    <name type="scientific">Clunio marinus</name>
    <dbReference type="NCBI Taxonomy" id="568069"/>
    <lineage>
        <taxon>Eukaryota</taxon>
        <taxon>Metazoa</taxon>
        <taxon>Ecdysozoa</taxon>
        <taxon>Arthropoda</taxon>
        <taxon>Hexapoda</taxon>
        <taxon>Insecta</taxon>
        <taxon>Pterygota</taxon>
        <taxon>Neoptera</taxon>
        <taxon>Endopterygota</taxon>
        <taxon>Diptera</taxon>
        <taxon>Nematocera</taxon>
        <taxon>Chironomoidea</taxon>
        <taxon>Chironomidae</taxon>
        <taxon>Clunio</taxon>
    </lineage>
</organism>
<keyword evidence="2" id="KW-1185">Reference proteome</keyword>
<accession>A0A1J1HYI4</accession>
<name>A0A1J1HYI4_9DIPT</name>
<gene>
    <name evidence="1" type="ORF">CLUMA_CG005252</name>
</gene>
<dbReference type="AlphaFoldDB" id="A0A1J1HYI4"/>
<dbReference type="Proteomes" id="UP000183832">
    <property type="component" value="Unassembled WGS sequence"/>
</dbReference>
<proteinExistence type="predicted"/>
<sequence>MNVNGHLVKTKASTKERLVTLPIINPPPDNPLNILMSLVICWHLKSSQIDSENFLLNNIFVGSMDELLHSGLICGDRFTAENKATYGNLELII</sequence>
<reference evidence="1 2" key="1">
    <citation type="submission" date="2015-04" db="EMBL/GenBank/DDBJ databases">
        <authorList>
            <person name="Syromyatnikov M.Y."/>
            <person name="Popov V.N."/>
        </authorList>
    </citation>
    <scope>NUCLEOTIDE SEQUENCE [LARGE SCALE GENOMIC DNA]</scope>
</reference>
<protein>
    <submittedName>
        <fullName evidence="1">CLUMA_CG005252, isoform A</fullName>
    </submittedName>
</protein>
<evidence type="ECO:0000313" key="1">
    <source>
        <dbReference type="EMBL" id="CRK91598.1"/>
    </source>
</evidence>
<dbReference type="EMBL" id="CVRI01000021">
    <property type="protein sequence ID" value="CRK91598.1"/>
    <property type="molecule type" value="Genomic_DNA"/>
</dbReference>
<evidence type="ECO:0000313" key="2">
    <source>
        <dbReference type="Proteomes" id="UP000183832"/>
    </source>
</evidence>